<sequence length="196" mass="21020">MRIQKWEYNDKRPKGFSQDHDIQPLAVPFLPLCVSSARSEPTPSPEGVTKMNRGEKANSLMQEYGSCCSGVLGAFVTELGLEMDTVAGLGRGMAGGIGGLGHICGAVSGAILAIGLKTTNKDNIHDMQAGFETMEKVREFVTRFEEQHSSIICKDLIGCDISSQEKSAVAMKNGAFANCPKYVESAANILDEMLNG</sequence>
<name>A0A948WDL7_UNCEI</name>
<proteinExistence type="predicted"/>
<comment type="caution">
    <text evidence="1">The sequence shown here is derived from an EMBL/GenBank/DDBJ whole genome shotgun (WGS) entry which is preliminary data.</text>
</comment>
<dbReference type="InterPro" id="IPR010181">
    <property type="entry name" value="CGCAxxGCC_motif"/>
</dbReference>
<dbReference type="InterPro" id="IPR036280">
    <property type="entry name" value="Multihaem_cyt_sf"/>
</dbReference>
<dbReference type="Proteomes" id="UP000777784">
    <property type="component" value="Unassembled WGS sequence"/>
</dbReference>
<evidence type="ECO:0000313" key="1">
    <source>
        <dbReference type="EMBL" id="MBU2691973.1"/>
    </source>
</evidence>
<dbReference type="EMBL" id="JAHJDP010000078">
    <property type="protein sequence ID" value="MBU2691973.1"/>
    <property type="molecule type" value="Genomic_DNA"/>
</dbReference>
<dbReference type="NCBIfam" id="TIGR01909">
    <property type="entry name" value="C_GCAxxG_C_C"/>
    <property type="match status" value="1"/>
</dbReference>
<protein>
    <submittedName>
        <fullName evidence="1">C-GCAxxG-C-C family protein</fullName>
    </submittedName>
</protein>
<organism evidence="1 2">
    <name type="scientific">Eiseniibacteriota bacterium</name>
    <dbReference type="NCBI Taxonomy" id="2212470"/>
    <lineage>
        <taxon>Bacteria</taxon>
        <taxon>Candidatus Eiseniibacteriota</taxon>
    </lineage>
</organism>
<dbReference type="AlphaFoldDB" id="A0A948WDL7"/>
<dbReference type="SUPFAM" id="SSF48695">
    <property type="entry name" value="Multiheme cytochromes"/>
    <property type="match status" value="1"/>
</dbReference>
<accession>A0A948WDL7</accession>
<evidence type="ECO:0000313" key="2">
    <source>
        <dbReference type="Proteomes" id="UP000777784"/>
    </source>
</evidence>
<reference evidence="1" key="1">
    <citation type="submission" date="2021-05" db="EMBL/GenBank/DDBJ databases">
        <title>Energy efficiency and biological interactions define the core microbiome of deep oligotrophic groundwater.</title>
        <authorList>
            <person name="Mehrshad M."/>
            <person name="Lopez-Fernandez M."/>
            <person name="Bell E."/>
            <person name="Bernier-Latmani R."/>
            <person name="Bertilsson S."/>
            <person name="Dopson M."/>
        </authorList>
    </citation>
    <scope>NUCLEOTIDE SEQUENCE</scope>
    <source>
        <strain evidence="1">Modern_marine.mb.64</strain>
    </source>
</reference>
<dbReference type="Pfam" id="PF09719">
    <property type="entry name" value="C_GCAxxG_C_C"/>
    <property type="match status" value="1"/>
</dbReference>
<gene>
    <name evidence="1" type="ORF">KJ970_13720</name>
</gene>